<dbReference type="NCBIfam" id="TIGR03592">
    <property type="entry name" value="yidC_oxa1_cterm"/>
    <property type="match status" value="1"/>
</dbReference>
<evidence type="ECO:0000256" key="3">
    <source>
        <dbReference type="ARBA" id="ARBA00015325"/>
    </source>
</evidence>
<protein>
    <recommendedName>
        <fullName evidence="3">Membrane protein insertase YidC</fullName>
    </recommendedName>
    <alternativeName>
        <fullName evidence="11">Foldase YidC</fullName>
    </alternativeName>
    <alternativeName>
        <fullName evidence="10">Membrane integrase YidC</fullName>
    </alternativeName>
    <alternativeName>
        <fullName evidence="9">Membrane protein YidC</fullName>
    </alternativeName>
</protein>
<comment type="function">
    <text evidence="7">Required for the insertion and/or proper folding and/or complex formation of integral membrane proteins into the membrane. Involved in integration of membrane proteins that insert both dependently and independently of the Sec translocase complex, as well as at least some lipoproteins. Aids folding of multispanning membrane proteins.</text>
</comment>
<feature type="transmembrane region" description="Helical" evidence="13">
    <location>
        <begin position="108"/>
        <end position="127"/>
    </location>
</feature>
<comment type="subcellular location">
    <subcellularLocation>
        <location evidence="1 12">Membrane</location>
        <topology evidence="1 12">Multi-pass membrane protein</topology>
    </subcellularLocation>
</comment>
<evidence type="ECO:0000256" key="7">
    <source>
        <dbReference type="ARBA" id="ARBA00025034"/>
    </source>
</evidence>
<evidence type="ECO:0000256" key="5">
    <source>
        <dbReference type="ARBA" id="ARBA00022989"/>
    </source>
</evidence>
<dbReference type="GO" id="GO:0032977">
    <property type="term" value="F:membrane insertase activity"/>
    <property type="evidence" value="ECO:0007669"/>
    <property type="project" value="InterPro"/>
</dbReference>
<feature type="transmembrane region" description="Helical" evidence="13">
    <location>
        <begin position="34"/>
        <end position="56"/>
    </location>
</feature>
<dbReference type="GO" id="GO:0005886">
    <property type="term" value="C:plasma membrane"/>
    <property type="evidence" value="ECO:0007669"/>
    <property type="project" value="TreeGrafter"/>
</dbReference>
<gene>
    <name evidence="15" type="ORF">SAMN05216554_3368</name>
</gene>
<feature type="transmembrane region" description="Helical" evidence="13">
    <location>
        <begin position="159"/>
        <end position="177"/>
    </location>
</feature>
<evidence type="ECO:0000313" key="15">
    <source>
        <dbReference type="EMBL" id="SDZ33786.1"/>
    </source>
</evidence>
<sequence>MNIYAFGPVAAALDGAYSVVLFLSDLLVPFAGVNAAALAVVLITILVRLALIPVGLSQARAQRMRRRLAPRLAELRRRHASNPERLQRETMALYASENASPLAGCLPLLIQAPVLSLIYGLFLLPAINGHPNELLGHTLAGAPLGTSFATAVTSGSDPVGVAVSAVILAVIAGIALLSRRQGLRAALLVAPGAPGGSSAGRGGAGGSGAPVPAFAGGGDAGAGALAAFAPGGTATRILSWLPLITVVFASFVPLAASLYLLVTTAWTFGEREILRRVIV</sequence>
<evidence type="ECO:0000256" key="12">
    <source>
        <dbReference type="RuleBase" id="RU003945"/>
    </source>
</evidence>
<name>A0A1H3S6X4_9MICO</name>
<dbReference type="GO" id="GO:0051205">
    <property type="term" value="P:protein insertion into membrane"/>
    <property type="evidence" value="ECO:0007669"/>
    <property type="project" value="UniProtKB-ARBA"/>
</dbReference>
<evidence type="ECO:0000256" key="8">
    <source>
        <dbReference type="ARBA" id="ARBA00026028"/>
    </source>
</evidence>
<evidence type="ECO:0000256" key="2">
    <source>
        <dbReference type="ARBA" id="ARBA00010527"/>
    </source>
</evidence>
<dbReference type="Proteomes" id="UP000198891">
    <property type="component" value="Unassembled WGS sequence"/>
</dbReference>
<evidence type="ECO:0000256" key="11">
    <source>
        <dbReference type="ARBA" id="ARBA00033342"/>
    </source>
</evidence>
<dbReference type="OrthoDB" id="9780552at2"/>
<evidence type="ECO:0000256" key="9">
    <source>
        <dbReference type="ARBA" id="ARBA00031538"/>
    </source>
</evidence>
<evidence type="ECO:0000313" key="16">
    <source>
        <dbReference type="Proteomes" id="UP000198891"/>
    </source>
</evidence>
<dbReference type="InterPro" id="IPR028055">
    <property type="entry name" value="YidC/Oxa/ALB_C"/>
</dbReference>
<dbReference type="InterPro" id="IPR001708">
    <property type="entry name" value="YidC/ALB3/OXA1/COX18"/>
</dbReference>
<evidence type="ECO:0000256" key="10">
    <source>
        <dbReference type="ARBA" id="ARBA00033245"/>
    </source>
</evidence>
<dbReference type="STRING" id="381665.SAMN05216554_3368"/>
<dbReference type="EMBL" id="FNPZ01000003">
    <property type="protein sequence ID" value="SDZ33786.1"/>
    <property type="molecule type" value="Genomic_DNA"/>
</dbReference>
<dbReference type="RefSeq" id="WP_092555834.1">
    <property type="nucleotide sequence ID" value="NZ_FNPZ01000003.1"/>
</dbReference>
<evidence type="ECO:0000256" key="6">
    <source>
        <dbReference type="ARBA" id="ARBA00023136"/>
    </source>
</evidence>
<feature type="transmembrane region" description="Helical" evidence="13">
    <location>
        <begin position="240"/>
        <end position="262"/>
    </location>
</feature>
<evidence type="ECO:0000256" key="1">
    <source>
        <dbReference type="ARBA" id="ARBA00004141"/>
    </source>
</evidence>
<comment type="subunit">
    <text evidence="8">Interacts with the Sec translocase complex via SecD. Specifically interacts with transmembrane segments of nascent integral membrane proteins during membrane integration.</text>
</comment>
<accession>A0A1H3S6X4</accession>
<evidence type="ECO:0000256" key="13">
    <source>
        <dbReference type="SAM" id="Phobius"/>
    </source>
</evidence>
<keyword evidence="6 13" id="KW-0472">Membrane</keyword>
<feature type="domain" description="Membrane insertase YidC/Oxa/ALB C-terminal" evidence="14">
    <location>
        <begin position="37"/>
        <end position="274"/>
    </location>
</feature>
<organism evidence="15 16">
    <name type="scientific">Herbiconiux ginsengi</name>
    <dbReference type="NCBI Taxonomy" id="381665"/>
    <lineage>
        <taxon>Bacteria</taxon>
        <taxon>Bacillati</taxon>
        <taxon>Actinomycetota</taxon>
        <taxon>Actinomycetes</taxon>
        <taxon>Micrococcales</taxon>
        <taxon>Microbacteriaceae</taxon>
        <taxon>Herbiconiux</taxon>
    </lineage>
</organism>
<keyword evidence="4 12" id="KW-0812">Transmembrane</keyword>
<dbReference type="PANTHER" id="PTHR12428">
    <property type="entry name" value="OXA1"/>
    <property type="match status" value="1"/>
</dbReference>
<keyword evidence="5 13" id="KW-1133">Transmembrane helix</keyword>
<proteinExistence type="inferred from homology"/>
<dbReference type="AlphaFoldDB" id="A0A1H3S6X4"/>
<keyword evidence="16" id="KW-1185">Reference proteome</keyword>
<dbReference type="PANTHER" id="PTHR12428:SF65">
    <property type="entry name" value="CYTOCHROME C OXIDASE ASSEMBLY PROTEIN COX18, MITOCHONDRIAL"/>
    <property type="match status" value="1"/>
</dbReference>
<dbReference type="Pfam" id="PF02096">
    <property type="entry name" value="60KD_IMP"/>
    <property type="match status" value="1"/>
</dbReference>
<evidence type="ECO:0000259" key="14">
    <source>
        <dbReference type="Pfam" id="PF02096"/>
    </source>
</evidence>
<evidence type="ECO:0000256" key="4">
    <source>
        <dbReference type="ARBA" id="ARBA00022692"/>
    </source>
</evidence>
<comment type="similarity">
    <text evidence="2">Belongs to the OXA1/ALB3/YidC family. Type 1 subfamily.</text>
</comment>
<reference evidence="15 16" key="1">
    <citation type="submission" date="2016-10" db="EMBL/GenBank/DDBJ databases">
        <authorList>
            <person name="de Groot N.N."/>
        </authorList>
    </citation>
    <scope>NUCLEOTIDE SEQUENCE [LARGE SCALE GENOMIC DNA]</scope>
    <source>
        <strain evidence="15 16">CGMCC 4.3491</strain>
    </source>
</reference>